<gene>
    <name evidence="2" type="ORF">C2E20_6723</name>
</gene>
<feature type="compositionally biased region" description="Acidic residues" evidence="1">
    <location>
        <begin position="247"/>
        <end position="257"/>
    </location>
</feature>
<feature type="region of interest" description="Disordered" evidence="1">
    <location>
        <begin position="193"/>
        <end position="449"/>
    </location>
</feature>
<evidence type="ECO:0000313" key="3">
    <source>
        <dbReference type="Proteomes" id="UP000239649"/>
    </source>
</evidence>
<protein>
    <submittedName>
        <fullName evidence="2">Uncharacterized protein</fullName>
    </submittedName>
</protein>
<dbReference type="Proteomes" id="UP000239649">
    <property type="component" value="Unassembled WGS sequence"/>
</dbReference>
<dbReference type="AlphaFoldDB" id="A0A2P6V6Z1"/>
<evidence type="ECO:0000313" key="2">
    <source>
        <dbReference type="EMBL" id="PSC69838.1"/>
    </source>
</evidence>
<accession>A0A2P6V6Z1</accession>
<dbReference type="CDD" id="cd00084">
    <property type="entry name" value="HMG-box_SF"/>
    <property type="match status" value="1"/>
</dbReference>
<dbReference type="OrthoDB" id="515179at2759"/>
<comment type="caution">
    <text evidence="2">The sequence shown here is derived from an EMBL/GenBank/DDBJ whole genome shotgun (WGS) entry which is preliminary data.</text>
</comment>
<feature type="compositionally biased region" description="Basic and acidic residues" evidence="1">
    <location>
        <begin position="193"/>
        <end position="203"/>
    </location>
</feature>
<feature type="compositionally biased region" description="Low complexity" evidence="1">
    <location>
        <begin position="424"/>
        <end position="437"/>
    </location>
</feature>
<name>A0A2P6V6Z1_9CHLO</name>
<organism evidence="2 3">
    <name type="scientific">Micractinium conductrix</name>
    <dbReference type="NCBI Taxonomy" id="554055"/>
    <lineage>
        <taxon>Eukaryota</taxon>
        <taxon>Viridiplantae</taxon>
        <taxon>Chlorophyta</taxon>
        <taxon>core chlorophytes</taxon>
        <taxon>Trebouxiophyceae</taxon>
        <taxon>Chlorellales</taxon>
        <taxon>Chlorellaceae</taxon>
        <taxon>Chlorella clade</taxon>
        <taxon>Micractinium</taxon>
    </lineage>
</organism>
<reference evidence="2 3" key="1">
    <citation type="journal article" date="2018" name="Plant J.">
        <title>Genome sequences of Chlorella sorokiniana UTEX 1602 and Micractinium conductrix SAG 241.80: implications to maltose excretion by a green alga.</title>
        <authorList>
            <person name="Arriola M.B."/>
            <person name="Velmurugan N."/>
            <person name="Zhang Y."/>
            <person name="Plunkett M.H."/>
            <person name="Hondzo H."/>
            <person name="Barney B.M."/>
        </authorList>
    </citation>
    <scope>NUCLEOTIDE SEQUENCE [LARGE SCALE GENOMIC DNA]</scope>
    <source>
        <strain evidence="2 3">SAG 241.80</strain>
    </source>
</reference>
<dbReference type="EMBL" id="LHPF02000024">
    <property type="protein sequence ID" value="PSC69838.1"/>
    <property type="molecule type" value="Genomic_DNA"/>
</dbReference>
<keyword evidence="3" id="KW-1185">Reference proteome</keyword>
<feature type="compositionally biased region" description="Basic residues" evidence="1">
    <location>
        <begin position="217"/>
        <end position="241"/>
    </location>
</feature>
<proteinExistence type="predicted"/>
<feature type="compositionally biased region" description="Low complexity" evidence="1">
    <location>
        <begin position="392"/>
        <end position="416"/>
    </location>
</feature>
<evidence type="ECO:0000256" key="1">
    <source>
        <dbReference type="SAM" id="MobiDB-lite"/>
    </source>
</evidence>
<sequence length="449" mass="46882">MSRQLKVSSFYGDNLPRPVVVLGPDGAPLVDRVDAPVINDALLRWAARVPVKLGGSLVKPVWSGPEPAGLKEAHTDFQIFFQERYEDVMADNPFLLAADRRAMLSAASIFWRERLTAEERAAYRARSVREKAAAATSIAEAEEANPKFKTFREKMQKYKESVAGILSAAKVSAGPLWRAQRRLNAKYRALEEQRGAEGKHEEEAAAGDEAAEGAAAGRKRAAGKKGPTKKAPAKKAGKGTGKRLVESDSESSDESEGEWEREAAAADAAAAMEKLMLATAGKSKKNGRAAAPGGSGKKKARGTAAGKAPKAQPEPESEEESEEEGLASGSEEEAAADSPDVAQQAGRRSCSGAAALAQRLSSRGRKGYTDAFELPPSQSSTPAAKAADKGASKAGKAGKSAAGKAAAAAAAAPAKSPGKRTRGARTAAVAAEPAVEESPAKKARRSARK</sequence>
<feature type="compositionally biased region" description="Low complexity" evidence="1">
    <location>
        <begin position="302"/>
        <end position="311"/>
    </location>
</feature>
<feature type="compositionally biased region" description="Acidic residues" evidence="1">
    <location>
        <begin position="315"/>
        <end position="335"/>
    </location>
</feature>